<dbReference type="EMBL" id="JAUSQU010000001">
    <property type="protein sequence ID" value="MDP9843677.1"/>
    <property type="molecule type" value="Genomic_DNA"/>
</dbReference>
<dbReference type="InterPro" id="IPR013529">
    <property type="entry name" value="Glyco_hydro_42_N"/>
</dbReference>
<dbReference type="InterPro" id="IPR017853">
    <property type="entry name" value="GH"/>
</dbReference>
<organism evidence="5 6">
    <name type="scientific">Streptosporangium lutulentum</name>
    <dbReference type="NCBI Taxonomy" id="1461250"/>
    <lineage>
        <taxon>Bacteria</taxon>
        <taxon>Bacillati</taxon>
        <taxon>Actinomycetota</taxon>
        <taxon>Actinomycetes</taxon>
        <taxon>Streptosporangiales</taxon>
        <taxon>Streptosporangiaceae</taxon>
        <taxon>Streptosporangium</taxon>
    </lineage>
</organism>
<evidence type="ECO:0000313" key="6">
    <source>
        <dbReference type="Proteomes" id="UP001225356"/>
    </source>
</evidence>
<comment type="caution">
    <text evidence="5">The sequence shown here is derived from an EMBL/GenBank/DDBJ whole genome shotgun (WGS) entry which is preliminary data.</text>
</comment>
<feature type="domain" description="Glycoside hydrolase family 42 N-terminal" evidence="4">
    <location>
        <begin position="5"/>
        <end position="58"/>
    </location>
</feature>
<keyword evidence="6" id="KW-1185">Reference proteome</keyword>
<evidence type="ECO:0000256" key="1">
    <source>
        <dbReference type="ARBA" id="ARBA00022801"/>
    </source>
</evidence>
<evidence type="ECO:0000313" key="5">
    <source>
        <dbReference type="EMBL" id="MDP9843677.1"/>
    </source>
</evidence>
<keyword evidence="1" id="KW-0378">Hydrolase</keyword>
<dbReference type="Pfam" id="PF02449">
    <property type="entry name" value="Glyco_hydro_42"/>
    <property type="match status" value="1"/>
</dbReference>
<dbReference type="Proteomes" id="UP001225356">
    <property type="component" value="Unassembled WGS sequence"/>
</dbReference>
<keyword evidence="2" id="KW-0326">Glycosidase</keyword>
<accession>A0ABT9QA82</accession>
<proteinExistence type="predicted"/>
<feature type="region of interest" description="Disordered" evidence="3">
    <location>
        <begin position="57"/>
        <end position="85"/>
    </location>
</feature>
<sequence length="126" mass="13967">MSERARWAYSVSSPILRRYALTMTRRIAERYRDHLALALWHIDNELGCHVPYDYSDDSAAGSKPGTGPSPRSTPHSELLLPGTGVPPEIMCPPNRDNSQGRVVSVFAALARESASASWRCKGRNRS</sequence>
<dbReference type="SUPFAM" id="SSF51445">
    <property type="entry name" value="(Trans)glycosidases"/>
    <property type="match status" value="1"/>
</dbReference>
<evidence type="ECO:0000256" key="3">
    <source>
        <dbReference type="SAM" id="MobiDB-lite"/>
    </source>
</evidence>
<reference evidence="5 6" key="1">
    <citation type="submission" date="2023-07" db="EMBL/GenBank/DDBJ databases">
        <title>Sequencing the genomes of 1000 actinobacteria strains.</title>
        <authorList>
            <person name="Klenk H.-P."/>
        </authorList>
    </citation>
    <scope>NUCLEOTIDE SEQUENCE [LARGE SCALE GENOMIC DNA]</scope>
    <source>
        <strain evidence="5 6">DSM 46740</strain>
    </source>
</reference>
<protein>
    <recommendedName>
        <fullName evidence="4">Glycoside hydrolase family 42 N-terminal domain-containing protein</fullName>
    </recommendedName>
</protein>
<dbReference type="Gene3D" id="3.20.20.80">
    <property type="entry name" value="Glycosidases"/>
    <property type="match status" value="1"/>
</dbReference>
<gene>
    <name evidence="5" type="ORF">J2853_002888</name>
</gene>
<evidence type="ECO:0000256" key="2">
    <source>
        <dbReference type="ARBA" id="ARBA00023295"/>
    </source>
</evidence>
<dbReference type="RefSeq" id="WP_307557982.1">
    <property type="nucleotide sequence ID" value="NZ_JAUSQU010000001.1"/>
</dbReference>
<name>A0ABT9QA82_9ACTN</name>
<evidence type="ECO:0000259" key="4">
    <source>
        <dbReference type="Pfam" id="PF02449"/>
    </source>
</evidence>